<accession>B7PZT5</accession>
<reference evidence="2" key="1">
    <citation type="submission" date="2008-03" db="EMBL/GenBank/DDBJ databases">
        <title>Annotation of Ixodes scapularis.</title>
        <authorList>
            <consortium name="Ixodes scapularis Genome Project Consortium"/>
            <person name="Caler E."/>
            <person name="Hannick L.I."/>
            <person name="Bidwell S."/>
            <person name="Joardar V."/>
            <person name="Thiagarajan M."/>
            <person name="Amedeo P."/>
            <person name="Galinsky K.J."/>
            <person name="Schobel S."/>
            <person name="Inman J."/>
            <person name="Hostetler J."/>
            <person name="Miller J."/>
            <person name="Hammond M."/>
            <person name="Megy K."/>
            <person name="Lawson D."/>
            <person name="Kodira C."/>
            <person name="Sutton G."/>
            <person name="Meyer J."/>
            <person name="Hill C.A."/>
            <person name="Birren B."/>
            <person name="Nene V."/>
            <person name="Collins F."/>
            <person name="Alarcon-Chaidez F."/>
            <person name="Wikel S."/>
            <person name="Strausberg R."/>
        </authorList>
    </citation>
    <scope>NUCLEOTIDE SEQUENCE [LARGE SCALE GENOMIC DNA]</scope>
    <source>
        <strain evidence="2">Wikel colony</strain>
    </source>
</reference>
<evidence type="ECO:0000313" key="2">
    <source>
        <dbReference type="EMBL" id="EEC12107.1"/>
    </source>
</evidence>
<feature type="region of interest" description="Disordered" evidence="1">
    <location>
        <begin position="89"/>
        <end position="123"/>
    </location>
</feature>
<sequence length="167" mass="18624">SKSRRRGRSRRPAIFLSTEAAGKSAAAAGTRRQVETPNAEPRSSAPRVLLRRWDSMLSPNRRRRGVYRSRRLSPRDYNSVFALRWTTADATSQPSQSDAVNESRDHALRALRSPSRKSRDTHTALDWPGRLLVSPAVPREVEKKYSGHRAKAPVPAAPFDIWAAGGT</sequence>
<feature type="region of interest" description="Disordered" evidence="1">
    <location>
        <begin position="1"/>
        <end position="46"/>
    </location>
</feature>
<feature type="non-terminal residue" evidence="2">
    <location>
        <position position="167"/>
    </location>
</feature>
<dbReference type="EMBL" id="DS827628">
    <property type="protein sequence ID" value="EEC12107.1"/>
    <property type="molecule type" value="Genomic_DNA"/>
</dbReference>
<organism>
    <name type="scientific">Ixodes scapularis</name>
    <name type="common">Black-legged tick</name>
    <name type="synonym">Deer tick</name>
    <dbReference type="NCBI Taxonomy" id="6945"/>
    <lineage>
        <taxon>Eukaryota</taxon>
        <taxon>Metazoa</taxon>
        <taxon>Ecdysozoa</taxon>
        <taxon>Arthropoda</taxon>
        <taxon>Chelicerata</taxon>
        <taxon>Arachnida</taxon>
        <taxon>Acari</taxon>
        <taxon>Parasitiformes</taxon>
        <taxon>Ixodida</taxon>
        <taxon>Ixodoidea</taxon>
        <taxon>Ixodidae</taxon>
        <taxon>Ixodinae</taxon>
        <taxon>Ixodes</taxon>
    </lineage>
</organism>
<feature type="compositionally biased region" description="Polar residues" evidence="1">
    <location>
        <begin position="89"/>
        <end position="100"/>
    </location>
</feature>
<name>B7PZT5_IXOSC</name>
<feature type="compositionally biased region" description="Low complexity" evidence="1">
    <location>
        <begin position="20"/>
        <end position="29"/>
    </location>
</feature>
<dbReference type="VEuPathDB" id="VectorBase:ISCI009072"/>
<evidence type="ECO:0000256" key="1">
    <source>
        <dbReference type="SAM" id="MobiDB-lite"/>
    </source>
</evidence>
<dbReference type="PaxDb" id="6945-B7PZT5"/>
<protein>
    <submittedName>
        <fullName evidence="2">Uncharacterized protein</fullName>
    </submittedName>
</protein>
<dbReference type="AlphaFoldDB" id="B7PZT5"/>
<proteinExistence type="predicted"/>
<feature type="non-terminal residue" evidence="2">
    <location>
        <position position="1"/>
    </location>
</feature>
<gene>
    <name evidence="2" type="ORF">IscW_ISCW009072</name>
</gene>
<feature type="compositionally biased region" description="Basic residues" evidence="1">
    <location>
        <begin position="1"/>
        <end position="11"/>
    </location>
</feature>
<dbReference type="VEuPathDB" id="VectorBase:ISCW009072"/>